<sequence length="250" mass="26739">MSEPGPYGYQQQYPQQNWQQPQPTNVLAVLALVFAFLFAPLGIVFGHIARSQIKRTGEQGDGLALAGLILGYIFTAIGILFFIAWIAFWGLFATAVTEAADDARSNTYSYTTAQSYAATTAPRTTTVPQTTTAPRVTTTVSGPLPTVTGTDRQGFISNGPRCNASNPAVAVAITTGSRIVVCETGVGRYYYKGERLSDGATIEIDDPIRTREGFAARNDDVTYQLSPSGLLVLDGGSELGSEPAVEVWLN</sequence>
<dbReference type="AlphaFoldDB" id="A0A652YRT7"/>
<evidence type="ECO:0000313" key="1">
    <source>
        <dbReference type="EMBL" id="TYQ05231.1"/>
    </source>
</evidence>
<organism evidence="1">
    <name type="scientific">Nocardia globerula</name>
    <dbReference type="NCBI Taxonomy" id="1818"/>
    <lineage>
        <taxon>Bacteria</taxon>
        <taxon>Bacillati</taxon>
        <taxon>Actinomycetota</taxon>
        <taxon>Actinomycetes</taxon>
        <taxon>Mycobacteriales</taxon>
        <taxon>Nocardiaceae</taxon>
        <taxon>Nocardia</taxon>
    </lineage>
</organism>
<dbReference type="Pfam" id="PF13828">
    <property type="entry name" value="DUF4190"/>
    <property type="match status" value="1"/>
</dbReference>
<reference evidence="1" key="1">
    <citation type="submission" date="2019-07" db="EMBL/GenBank/DDBJ databases">
        <title>Genomic Encyclopedia of Type Strains, Phase IV (KMG-IV): sequencing the most valuable type-strain genomes for metagenomic binning, comparative biology and taxonomic classification.</title>
        <authorList>
            <person name="Goeker M."/>
        </authorList>
    </citation>
    <scope>NUCLEOTIDE SEQUENCE</scope>
    <source>
        <strain evidence="1">DSM 44596</strain>
    </source>
</reference>
<gene>
    <name evidence="1" type="ORF">FNL38_103582</name>
</gene>
<dbReference type="InterPro" id="IPR025241">
    <property type="entry name" value="DUF4190"/>
</dbReference>
<proteinExistence type="predicted"/>
<protein>
    <submittedName>
        <fullName evidence="1">Uncharacterized protein DUF4190</fullName>
    </submittedName>
</protein>
<comment type="caution">
    <text evidence="1">The sequence shown here is derived from an EMBL/GenBank/DDBJ whole genome shotgun (WGS) entry which is preliminary data.</text>
</comment>
<dbReference type="EMBL" id="VNIQ01000003">
    <property type="protein sequence ID" value="TYQ05231.1"/>
    <property type="molecule type" value="Genomic_DNA"/>
</dbReference>
<accession>A0A652YRT7</accession>
<name>A0A652YRT7_NOCGL</name>